<organism evidence="1 2">
    <name type="scientific">Caerostris darwini</name>
    <dbReference type="NCBI Taxonomy" id="1538125"/>
    <lineage>
        <taxon>Eukaryota</taxon>
        <taxon>Metazoa</taxon>
        <taxon>Ecdysozoa</taxon>
        <taxon>Arthropoda</taxon>
        <taxon>Chelicerata</taxon>
        <taxon>Arachnida</taxon>
        <taxon>Araneae</taxon>
        <taxon>Araneomorphae</taxon>
        <taxon>Entelegynae</taxon>
        <taxon>Araneoidea</taxon>
        <taxon>Araneidae</taxon>
        <taxon>Caerostris</taxon>
    </lineage>
</organism>
<evidence type="ECO:0000313" key="2">
    <source>
        <dbReference type="Proteomes" id="UP001054837"/>
    </source>
</evidence>
<dbReference type="Proteomes" id="UP001054837">
    <property type="component" value="Unassembled WGS sequence"/>
</dbReference>
<comment type="caution">
    <text evidence="1">The sequence shown here is derived from an EMBL/GenBank/DDBJ whole genome shotgun (WGS) entry which is preliminary data.</text>
</comment>
<proteinExistence type="predicted"/>
<evidence type="ECO:0000313" key="1">
    <source>
        <dbReference type="EMBL" id="GIY25931.1"/>
    </source>
</evidence>
<dbReference type="EMBL" id="BPLQ01006873">
    <property type="protein sequence ID" value="GIY25931.1"/>
    <property type="molecule type" value="Genomic_DNA"/>
</dbReference>
<name>A0AAV4S002_9ARAC</name>
<gene>
    <name evidence="1" type="ORF">CDAR_521821</name>
</gene>
<accession>A0AAV4S002</accession>
<sequence length="105" mass="12015">MYNSFSFTLDAQRHPRVTLDLEKKSIQSPANDAKAKFSKCISETVTVQRIMSLQFRSNTIPPPSPIRRGMCGIRTLLQPNEELFWLINLLCSFSNSPGELIETRR</sequence>
<dbReference type="AlphaFoldDB" id="A0AAV4S002"/>
<reference evidence="1 2" key="1">
    <citation type="submission" date="2021-06" db="EMBL/GenBank/DDBJ databases">
        <title>Caerostris darwini draft genome.</title>
        <authorList>
            <person name="Kono N."/>
            <person name="Arakawa K."/>
        </authorList>
    </citation>
    <scope>NUCLEOTIDE SEQUENCE [LARGE SCALE GENOMIC DNA]</scope>
</reference>
<protein>
    <submittedName>
        <fullName evidence="1">Uncharacterized protein</fullName>
    </submittedName>
</protein>
<keyword evidence="2" id="KW-1185">Reference proteome</keyword>